<dbReference type="EMBL" id="JAAVMX010000004">
    <property type="protein sequence ID" value="KAF4509478.1"/>
    <property type="molecule type" value="Genomic_DNA"/>
</dbReference>
<dbReference type="GO" id="GO:0006979">
    <property type="term" value="P:response to oxidative stress"/>
    <property type="evidence" value="ECO:0007669"/>
    <property type="project" value="InterPro"/>
</dbReference>
<dbReference type="InterPro" id="IPR037120">
    <property type="entry name" value="Haem_peroxidase_sf_animal"/>
</dbReference>
<evidence type="ECO:0000256" key="12">
    <source>
        <dbReference type="ARBA" id="ARBA00023098"/>
    </source>
</evidence>
<sequence length="625" mass="70549">MPGQIPPYRPSLFDRFVAKAFGIINKVVPWYKFPGLIGALNLMAIRTTLRINNLHDGYPPGHPVADAADEDPMDERFLHARNSDGKYNSLAMPRMGCAGMRFGRQFPREYCRKPTEEELWNPSPRLISETFMKRRERGFIPAVTLNLLAAAWIQFQTHDWMAHEKAHDSYDIPLPPGDGWPGGRMELLKTKPDEILDASDLETPGYKNENTAWWDSSQIYGSSEAATEKLRTTHEDGKLAEIPLKGAASGPVPYDAAGVPLTGFVDNWWFGLHILHSLFVLEHNAICDKLRLAYPDWRGTKIFDVARLVNCALMAKIHTVEWTPAVLGHPTLQIAMKTNWWGFAGEKLTKLVGRLSKTSETISGIPGSKTDLFGVPYSLTEEFVSVYRMHPLIPDNVAFFNCATGTHHSTVPINDLIFSHAQEPFKAGLDLSDAFYSFGINYAGAITNNNYPDFLRNLRTPDGQFRDLGTVDILRDRERGVPRYNQFRRLLGMSAPKTFEELTGGDEKLAQELREVYTDIELVDTLVGSHSERLIKGFGFSETAFRIFVMMASNRLKSDRFFADSWNAETYTKEGLDWVQNTTMKDILRRHCPELGRVLDHSKNPFAPWSKLPKSKAYGGVETNA</sequence>
<evidence type="ECO:0000256" key="9">
    <source>
        <dbReference type="ARBA" id="ARBA00022964"/>
    </source>
</evidence>
<dbReference type="PRINTS" id="PR00457">
    <property type="entry name" value="ANPEROXIDASE"/>
</dbReference>
<keyword evidence="15" id="KW-1185">Reference proteome</keyword>
<keyword evidence="8" id="KW-0276">Fatty acid metabolism</keyword>
<comment type="caution">
    <text evidence="14">The sequence shown here is derived from an EMBL/GenBank/DDBJ whole genome shotgun (WGS) entry which is preliminary data.</text>
</comment>
<dbReference type="InterPro" id="IPR034815">
    <property type="entry name" value="A_dioxygenase"/>
</dbReference>
<evidence type="ECO:0000256" key="5">
    <source>
        <dbReference type="ARBA" id="ARBA00022723"/>
    </source>
</evidence>
<keyword evidence="4" id="KW-0349">Heme</keyword>
<keyword evidence="6" id="KW-0925">Oxylipin biosynthesis</keyword>
<keyword evidence="9" id="KW-0223">Dioxygenase</keyword>
<dbReference type="AlphaFoldDB" id="A0A8H4V682"/>
<evidence type="ECO:0000256" key="1">
    <source>
        <dbReference type="ARBA" id="ARBA00001913"/>
    </source>
</evidence>
<evidence type="ECO:0000256" key="13">
    <source>
        <dbReference type="ARBA" id="ARBA00023160"/>
    </source>
</evidence>
<evidence type="ECO:0008006" key="16">
    <source>
        <dbReference type="Google" id="ProtNLM"/>
    </source>
</evidence>
<organism evidence="14 15">
    <name type="scientific">Ophiocordyceps sinensis</name>
    <dbReference type="NCBI Taxonomy" id="72228"/>
    <lineage>
        <taxon>Eukaryota</taxon>
        <taxon>Fungi</taxon>
        <taxon>Dikarya</taxon>
        <taxon>Ascomycota</taxon>
        <taxon>Pezizomycotina</taxon>
        <taxon>Sordariomycetes</taxon>
        <taxon>Hypocreomycetidae</taxon>
        <taxon>Hypocreales</taxon>
        <taxon>Ophiocordycipitaceae</taxon>
        <taxon>Ophiocordyceps</taxon>
    </lineage>
</organism>
<keyword evidence="10" id="KW-0560">Oxidoreductase</keyword>
<evidence type="ECO:0000256" key="11">
    <source>
        <dbReference type="ARBA" id="ARBA00023004"/>
    </source>
</evidence>
<gene>
    <name evidence="14" type="ORF">G6O67_003650</name>
</gene>
<protein>
    <recommendedName>
        <fullName evidence="16">Heme peroxidase</fullName>
    </recommendedName>
</protein>
<dbReference type="Gene3D" id="1.10.640.10">
    <property type="entry name" value="Haem peroxidase domain superfamily, animal type"/>
    <property type="match status" value="1"/>
</dbReference>
<evidence type="ECO:0000256" key="2">
    <source>
        <dbReference type="ARBA" id="ARBA00022516"/>
    </source>
</evidence>
<accession>A0A8H4V682</accession>
<keyword evidence="5" id="KW-0479">Metal-binding</keyword>
<keyword evidence="2" id="KW-0444">Lipid biosynthesis</keyword>
<name>A0A8H4V682_9HYPO</name>
<reference evidence="14 15" key="1">
    <citation type="journal article" date="2020" name="Genome Biol. Evol.">
        <title>A new high-quality draft genome assembly of the Chinese cordyceps Ophiocordyceps sinensis.</title>
        <authorList>
            <person name="Shu R."/>
            <person name="Zhang J."/>
            <person name="Meng Q."/>
            <person name="Zhang H."/>
            <person name="Zhou G."/>
            <person name="Li M."/>
            <person name="Wu P."/>
            <person name="Zhao Y."/>
            <person name="Chen C."/>
            <person name="Qin Q."/>
        </authorList>
    </citation>
    <scope>NUCLEOTIDE SEQUENCE [LARGE SCALE GENOMIC DNA]</scope>
    <source>
        <strain evidence="14 15">IOZ07</strain>
    </source>
</reference>
<keyword evidence="12" id="KW-0443">Lipid metabolism</keyword>
<dbReference type="GO" id="GO:0006633">
    <property type="term" value="P:fatty acid biosynthetic process"/>
    <property type="evidence" value="ECO:0007669"/>
    <property type="project" value="UniProtKB-KW"/>
</dbReference>
<keyword evidence="3" id="KW-0575">Peroxidase</keyword>
<dbReference type="GO" id="GO:0006952">
    <property type="term" value="P:defense response"/>
    <property type="evidence" value="ECO:0007669"/>
    <property type="project" value="UniProtKB-KW"/>
</dbReference>
<dbReference type="PANTHER" id="PTHR11903:SF11">
    <property type="entry name" value="ALPHA-DIOXYGENASE 1"/>
    <property type="match status" value="1"/>
</dbReference>
<dbReference type="GO" id="GO:0020037">
    <property type="term" value="F:heme binding"/>
    <property type="evidence" value="ECO:0007669"/>
    <property type="project" value="InterPro"/>
</dbReference>
<dbReference type="CDD" id="cd09818">
    <property type="entry name" value="PIOX_like"/>
    <property type="match status" value="1"/>
</dbReference>
<evidence type="ECO:0000256" key="7">
    <source>
        <dbReference type="ARBA" id="ARBA00022821"/>
    </source>
</evidence>
<dbReference type="InterPro" id="IPR019791">
    <property type="entry name" value="Haem_peroxidase_animal"/>
</dbReference>
<dbReference type="PROSITE" id="PS50292">
    <property type="entry name" value="PEROXIDASE_3"/>
    <property type="match status" value="1"/>
</dbReference>
<evidence type="ECO:0000313" key="15">
    <source>
        <dbReference type="Proteomes" id="UP000557566"/>
    </source>
</evidence>
<evidence type="ECO:0000256" key="6">
    <source>
        <dbReference type="ARBA" id="ARBA00022767"/>
    </source>
</evidence>
<dbReference type="GO" id="GO:0016702">
    <property type="term" value="F:oxidoreductase activity, acting on single donors with incorporation of molecular oxygen, incorporation of two atoms of oxygen"/>
    <property type="evidence" value="ECO:0007669"/>
    <property type="project" value="TreeGrafter"/>
</dbReference>
<dbReference type="InterPro" id="IPR010255">
    <property type="entry name" value="Haem_peroxidase_sf"/>
</dbReference>
<evidence type="ECO:0000313" key="14">
    <source>
        <dbReference type="EMBL" id="KAF4509478.1"/>
    </source>
</evidence>
<evidence type="ECO:0000256" key="10">
    <source>
        <dbReference type="ARBA" id="ARBA00023002"/>
    </source>
</evidence>
<evidence type="ECO:0000256" key="3">
    <source>
        <dbReference type="ARBA" id="ARBA00022559"/>
    </source>
</evidence>
<keyword evidence="7" id="KW-0611">Plant defense</keyword>
<keyword evidence="13" id="KW-0275">Fatty acid biosynthesis</keyword>
<dbReference type="Proteomes" id="UP000557566">
    <property type="component" value="Unassembled WGS sequence"/>
</dbReference>
<dbReference type="OrthoDB" id="823504at2759"/>
<dbReference type="InterPro" id="IPR050783">
    <property type="entry name" value="Oxylipin_biosynth_metab"/>
</dbReference>
<dbReference type="GO" id="GO:0046872">
    <property type="term" value="F:metal ion binding"/>
    <property type="evidence" value="ECO:0007669"/>
    <property type="project" value="UniProtKB-KW"/>
</dbReference>
<dbReference type="GO" id="GO:0031408">
    <property type="term" value="P:oxylipin biosynthetic process"/>
    <property type="evidence" value="ECO:0007669"/>
    <property type="project" value="UniProtKB-KW"/>
</dbReference>
<proteinExistence type="predicted"/>
<keyword evidence="11" id="KW-0408">Iron</keyword>
<evidence type="ECO:0000256" key="4">
    <source>
        <dbReference type="ARBA" id="ARBA00022617"/>
    </source>
</evidence>
<evidence type="ECO:0000256" key="8">
    <source>
        <dbReference type="ARBA" id="ARBA00022832"/>
    </source>
</evidence>
<comment type="cofactor">
    <cofactor evidence="1">
        <name>Ca(2+)</name>
        <dbReference type="ChEBI" id="CHEBI:29108"/>
    </cofactor>
</comment>
<dbReference type="SUPFAM" id="SSF48113">
    <property type="entry name" value="Heme-dependent peroxidases"/>
    <property type="match status" value="1"/>
</dbReference>
<dbReference type="PANTHER" id="PTHR11903">
    <property type="entry name" value="PROSTAGLANDIN G/H SYNTHASE"/>
    <property type="match status" value="1"/>
</dbReference>
<dbReference type="GO" id="GO:0004601">
    <property type="term" value="F:peroxidase activity"/>
    <property type="evidence" value="ECO:0007669"/>
    <property type="project" value="UniProtKB-KW"/>
</dbReference>
<dbReference type="Pfam" id="PF03098">
    <property type="entry name" value="An_peroxidase"/>
    <property type="match status" value="1"/>
</dbReference>